<dbReference type="GO" id="GO:0006075">
    <property type="term" value="P:(1-&gt;3)-beta-D-glucan biosynthetic process"/>
    <property type="evidence" value="ECO:0007669"/>
    <property type="project" value="InterPro"/>
</dbReference>
<dbReference type="OrthoDB" id="1716622at2759"/>
<gene>
    <name evidence="2" type="ORF">OIU79_009421</name>
</gene>
<evidence type="ECO:0000259" key="1">
    <source>
        <dbReference type="Pfam" id="PF02364"/>
    </source>
</evidence>
<sequence>MMYYRKALMLQSYLERVASGDVEAAVSINDANDAKGFDLSPEARALADLKFTYVVTCQIYGKQKENQKPEAADIALLMQRNEALRIAFIDEVESLKDGTVQKEYYSKLVKADISGKDKEIYSVKLPGNPKLGEGKPENQNHAIIFTRGSAIQTIDMNQVLFPPSQNYNYWKLNLTNGLTFLVSFALTQDKMF</sequence>
<keyword evidence="3" id="KW-1185">Reference proteome</keyword>
<evidence type="ECO:0000313" key="3">
    <source>
        <dbReference type="Proteomes" id="UP001151532"/>
    </source>
</evidence>
<dbReference type="PANTHER" id="PTHR12741:SF47">
    <property type="entry name" value="CALLOSE SYNTHASE 9"/>
    <property type="match status" value="1"/>
</dbReference>
<reference evidence="2" key="2">
    <citation type="journal article" date="2023" name="Int. J. Mol. Sci.">
        <title>De Novo Assembly and Annotation of 11 Diverse Shrub Willow (Salix) Genomes Reveals Novel Gene Organization in Sex-Linked Regions.</title>
        <authorList>
            <person name="Hyden B."/>
            <person name="Feng K."/>
            <person name="Yates T.B."/>
            <person name="Jawdy S."/>
            <person name="Cereghino C."/>
            <person name="Smart L.B."/>
            <person name="Muchero W."/>
        </authorList>
    </citation>
    <scope>NUCLEOTIDE SEQUENCE</scope>
    <source>
        <tissue evidence="2">Shoot tip</tissue>
    </source>
</reference>
<dbReference type="Pfam" id="PF02364">
    <property type="entry name" value="Glucan_synthase"/>
    <property type="match status" value="1"/>
</dbReference>
<evidence type="ECO:0000313" key="2">
    <source>
        <dbReference type="EMBL" id="KAJ6713431.1"/>
    </source>
</evidence>
<dbReference type="InterPro" id="IPR003440">
    <property type="entry name" value="Glyco_trans_48_dom"/>
</dbReference>
<accession>A0A9Q0TKN2</accession>
<reference evidence="2" key="1">
    <citation type="submission" date="2022-11" db="EMBL/GenBank/DDBJ databases">
        <authorList>
            <person name="Hyden B.L."/>
            <person name="Feng K."/>
            <person name="Yates T."/>
            <person name="Jawdy S."/>
            <person name="Smart L.B."/>
            <person name="Muchero W."/>
        </authorList>
    </citation>
    <scope>NUCLEOTIDE SEQUENCE</scope>
    <source>
        <tissue evidence="2">Shoot tip</tissue>
    </source>
</reference>
<organism evidence="2 3">
    <name type="scientific">Salix purpurea</name>
    <name type="common">Purple osier willow</name>
    <dbReference type="NCBI Taxonomy" id="77065"/>
    <lineage>
        <taxon>Eukaryota</taxon>
        <taxon>Viridiplantae</taxon>
        <taxon>Streptophyta</taxon>
        <taxon>Embryophyta</taxon>
        <taxon>Tracheophyta</taxon>
        <taxon>Spermatophyta</taxon>
        <taxon>Magnoliopsida</taxon>
        <taxon>eudicotyledons</taxon>
        <taxon>Gunneridae</taxon>
        <taxon>Pentapetalae</taxon>
        <taxon>rosids</taxon>
        <taxon>fabids</taxon>
        <taxon>Malpighiales</taxon>
        <taxon>Salicaceae</taxon>
        <taxon>Saliceae</taxon>
        <taxon>Salix</taxon>
    </lineage>
</organism>
<comment type="caution">
    <text evidence="2">The sequence shown here is derived from an EMBL/GenBank/DDBJ whole genome shotgun (WGS) entry which is preliminary data.</text>
</comment>
<dbReference type="GO" id="GO:0005886">
    <property type="term" value="C:plasma membrane"/>
    <property type="evidence" value="ECO:0007669"/>
    <property type="project" value="TreeGrafter"/>
</dbReference>
<name>A0A9Q0TKN2_SALPP</name>
<dbReference type="GO" id="GO:0000148">
    <property type="term" value="C:1,3-beta-D-glucan synthase complex"/>
    <property type="evidence" value="ECO:0007669"/>
    <property type="project" value="InterPro"/>
</dbReference>
<protein>
    <submittedName>
        <fullName evidence="2">LYST-INTERACTING PROTEIN LIP5 DOPAMINE RESPONSIVE PROTEIN DRG-1</fullName>
    </submittedName>
</protein>
<dbReference type="EMBL" id="JAPFFK010000015">
    <property type="protein sequence ID" value="KAJ6713431.1"/>
    <property type="molecule type" value="Genomic_DNA"/>
</dbReference>
<dbReference type="PANTHER" id="PTHR12741">
    <property type="entry name" value="LYST-INTERACTING PROTEIN LIP5 DOPAMINE RESPONSIVE PROTEIN DRG-1"/>
    <property type="match status" value="1"/>
</dbReference>
<feature type="domain" description="Glycosyl transferase 48" evidence="1">
    <location>
        <begin position="1"/>
        <end position="158"/>
    </location>
</feature>
<dbReference type="Proteomes" id="UP001151532">
    <property type="component" value="Chromosome 1"/>
</dbReference>
<dbReference type="AlphaFoldDB" id="A0A9Q0TKN2"/>
<dbReference type="GO" id="GO:0003843">
    <property type="term" value="F:1,3-beta-D-glucan synthase activity"/>
    <property type="evidence" value="ECO:0007669"/>
    <property type="project" value="InterPro"/>
</dbReference>
<proteinExistence type="predicted"/>